<keyword evidence="1" id="KW-0880">Kelch repeat</keyword>
<gene>
    <name evidence="5" type="ORF">AKO1_008177</name>
</gene>
<protein>
    <recommendedName>
        <fullName evidence="4">BTB domain-containing protein</fullName>
    </recommendedName>
</protein>
<evidence type="ECO:0000256" key="1">
    <source>
        <dbReference type="ARBA" id="ARBA00022441"/>
    </source>
</evidence>
<organism evidence="5 6">
    <name type="scientific">Acrasis kona</name>
    <dbReference type="NCBI Taxonomy" id="1008807"/>
    <lineage>
        <taxon>Eukaryota</taxon>
        <taxon>Discoba</taxon>
        <taxon>Heterolobosea</taxon>
        <taxon>Tetramitia</taxon>
        <taxon>Eutetramitia</taxon>
        <taxon>Acrasidae</taxon>
        <taxon>Acrasis</taxon>
    </lineage>
</organism>
<accession>A0AAW2YMI6</accession>
<dbReference type="PANTHER" id="PTHR24413">
    <property type="entry name" value="SPECKLE-TYPE POZ PROTEIN"/>
    <property type="match status" value="1"/>
</dbReference>
<dbReference type="Proteomes" id="UP001431209">
    <property type="component" value="Unassembled WGS sequence"/>
</dbReference>
<dbReference type="Pfam" id="PF00651">
    <property type="entry name" value="BTB"/>
    <property type="match status" value="1"/>
</dbReference>
<keyword evidence="2" id="KW-0677">Repeat</keyword>
<dbReference type="InterPro" id="IPR000210">
    <property type="entry name" value="BTB/POZ_dom"/>
</dbReference>
<feature type="region of interest" description="Disordered" evidence="3">
    <location>
        <begin position="455"/>
        <end position="476"/>
    </location>
</feature>
<dbReference type="CDD" id="cd18186">
    <property type="entry name" value="BTB_POZ_ZBTB_KLHL-like"/>
    <property type="match status" value="2"/>
</dbReference>
<dbReference type="Pfam" id="PF21536">
    <property type="entry name" value="BTB_KLHL33"/>
    <property type="match status" value="1"/>
</dbReference>
<dbReference type="Gene3D" id="2.120.10.80">
    <property type="entry name" value="Kelch-type beta propeller"/>
    <property type="match status" value="1"/>
</dbReference>
<proteinExistence type="predicted"/>
<evidence type="ECO:0000256" key="3">
    <source>
        <dbReference type="SAM" id="MobiDB-lite"/>
    </source>
</evidence>
<dbReference type="InterPro" id="IPR015915">
    <property type="entry name" value="Kelch-typ_b-propeller"/>
</dbReference>
<dbReference type="Gene3D" id="3.30.710.10">
    <property type="entry name" value="Potassium Channel Kv1.1, Chain A"/>
    <property type="match status" value="2"/>
</dbReference>
<dbReference type="Pfam" id="PF24681">
    <property type="entry name" value="Kelch_KLHDC2_KLHL20_DRC7"/>
    <property type="match status" value="1"/>
</dbReference>
<sequence>MFIFGGQDQNSKTLNDLWSYDTSNPAIGWTRYDMEHSLPPPALYNTAMTFNNMHEIILYGGLDKDKKSRSEMYIFDLKNNEWHVNWLQQQQHQPTIYNHNLICVRKDMYVVGGKRDLTNHETQSFSMLKNVIDDAIDMDHPIYMRNAITNQSWCDVQFMVKSDNEDDHSQHFIPCHMFMIKSACPTFYKNIQSTHFPEIDLPIITNISAFHMSVVKCMVEYIYCGDLIMLANRNDFVQEMMELSLLMNESSQHAEVMKMCSRGHDIQLDTTINTLHHLDHIMKRALQMSVDDEHCNVLVELTNSQTGQVKGQYKVHKLILTKSLYARDIFSSGMIESVTNVVQFYDLTNKAFEVIRCYLYTGELNVGVDVCFEVYVTGLQYRMDALVKHCSCLIVSLLSTDNIVDIVQIADAYNDKILLRQCVVFVADNYLQVTQLEGWSNVSDAIKTMASNKHVSKQKKALSKKEMSKKKVKPKK</sequence>
<evidence type="ECO:0000313" key="6">
    <source>
        <dbReference type="Proteomes" id="UP001431209"/>
    </source>
</evidence>
<dbReference type="EMBL" id="JAOPGA020000415">
    <property type="protein sequence ID" value="KAL0478517.1"/>
    <property type="molecule type" value="Genomic_DNA"/>
</dbReference>
<dbReference type="SMART" id="SM00225">
    <property type="entry name" value="BTB"/>
    <property type="match status" value="2"/>
</dbReference>
<evidence type="ECO:0000256" key="2">
    <source>
        <dbReference type="ARBA" id="ARBA00022737"/>
    </source>
</evidence>
<dbReference type="SUPFAM" id="SSF54695">
    <property type="entry name" value="POZ domain"/>
    <property type="match status" value="2"/>
</dbReference>
<dbReference type="Gene3D" id="1.25.40.420">
    <property type="match status" value="1"/>
</dbReference>
<dbReference type="CDD" id="cd14733">
    <property type="entry name" value="BACK"/>
    <property type="match status" value="1"/>
</dbReference>
<feature type="domain" description="BTB" evidence="4">
    <location>
        <begin position="154"/>
        <end position="231"/>
    </location>
</feature>
<evidence type="ECO:0000259" key="4">
    <source>
        <dbReference type="PROSITE" id="PS50097"/>
    </source>
</evidence>
<feature type="domain" description="BTB" evidence="4">
    <location>
        <begin position="295"/>
        <end position="368"/>
    </location>
</feature>
<dbReference type="AlphaFoldDB" id="A0AAW2YMI6"/>
<name>A0AAW2YMI6_9EUKA</name>
<comment type="caution">
    <text evidence="5">The sequence shown here is derived from an EMBL/GenBank/DDBJ whole genome shotgun (WGS) entry which is preliminary data.</text>
</comment>
<reference evidence="5 6" key="1">
    <citation type="submission" date="2024-03" db="EMBL/GenBank/DDBJ databases">
        <title>The Acrasis kona genome and developmental transcriptomes reveal deep origins of eukaryotic multicellular pathways.</title>
        <authorList>
            <person name="Sheikh S."/>
            <person name="Fu C.-J."/>
            <person name="Brown M.W."/>
            <person name="Baldauf S.L."/>
        </authorList>
    </citation>
    <scope>NUCLEOTIDE SEQUENCE [LARGE SCALE GENOMIC DNA]</scope>
    <source>
        <strain evidence="5 6">ATCC MYA-3509</strain>
    </source>
</reference>
<dbReference type="SUPFAM" id="SSF117281">
    <property type="entry name" value="Kelch motif"/>
    <property type="match status" value="1"/>
</dbReference>
<keyword evidence="6" id="KW-1185">Reference proteome</keyword>
<dbReference type="PROSITE" id="PS50097">
    <property type="entry name" value="BTB"/>
    <property type="match status" value="2"/>
</dbReference>
<dbReference type="InterPro" id="IPR011333">
    <property type="entry name" value="SKP1/BTB/POZ_sf"/>
</dbReference>
<evidence type="ECO:0000313" key="5">
    <source>
        <dbReference type="EMBL" id="KAL0478517.1"/>
    </source>
</evidence>